<feature type="transmembrane region" description="Helical" evidence="4">
    <location>
        <begin position="446"/>
        <end position="468"/>
    </location>
</feature>
<organism evidence="5 6">
    <name type="scientific">Plasmodiophora brassicae</name>
    <name type="common">Clubroot disease agent</name>
    <dbReference type="NCBI Taxonomy" id="37360"/>
    <lineage>
        <taxon>Eukaryota</taxon>
        <taxon>Sar</taxon>
        <taxon>Rhizaria</taxon>
        <taxon>Endomyxa</taxon>
        <taxon>Phytomyxea</taxon>
        <taxon>Plasmodiophorida</taxon>
        <taxon>Plasmodiophoridae</taxon>
        <taxon>Plasmodiophora</taxon>
    </lineage>
</organism>
<keyword evidence="4" id="KW-0472">Membrane</keyword>
<evidence type="ECO:0000256" key="4">
    <source>
        <dbReference type="SAM" id="Phobius"/>
    </source>
</evidence>
<dbReference type="GO" id="GO:0008381">
    <property type="term" value="F:mechanosensitive monoatomic ion channel activity"/>
    <property type="evidence" value="ECO:0007669"/>
    <property type="project" value="TreeGrafter"/>
</dbReference>
<evidence type="ECO:0008006" key="7">
    <source>
        <dbReference type="Google" id="ProtNLM"/>
    </source>
</evidence>
<evidence type="ECO:0000256" key="1">
    <source>
        <dbReference type="ARBA" id="ARBA00004141"/>
    </source>
</evidence>
<feature type="transmembrane region" description="Helical" evidence="4">
    <location>
        <begin position="164"/>
        <end position="186"/>
    </location>
</feature>
<keyword evidence="5" id="KW-0496">Mitochondrion</keyword>
<name>A0A3P3YB68_PLABS</name>
<comment type="similarity">
    <text evidence="2">Belongs to the MscS (TC 1.A.23) family.</text>
</comment>
<evidence type="ECO:0000256" key="2">
    <source>
        <dbReference type="ARBA" id="ARBA00008017"/>
    </source>
</evidence>
<dbReference type="Proteomes" id="UP000290189">
    <property type="component" value="Unassembled WGS sequence"/>
</dbReference>
<feature type="region of interest" description="Disordered" evidence="3">
    <location>
        <begin position="1"/>
        <end position="20"/>
    </location>
</feature>
<gene>
    <name evidence="5" type="ORF">PLBR_LOCUS4628</name>
</gene>
<dbReference type="GO" id="GO:0006820">
    <property type="term" value="P:monoatomic anion transport"/>
    <property type="evidence" value="ECO:0007669"/>
    <property type="project" value="TreeGrafter"/>
</dbReference>
<feature type="transmembrane region" description="Helical" evidence="4">
    <location>
        <begin position="238"/>
        <end position="259"/>
    </location>
</feature>
<reference evidence="5 6" key="1">
    <citation type="submission" date="2018-03" db="EMBL/GenBank/DDBJ databases">
        <authorList>
            <person name="Fogelqvist J."/>
        </authorList>
    </citation>
    <scope>NUCLEOTIDE SEQUENCE [LARGE SCALE GENOMIC DNA]</scope>
</reference>
<dbReference type="PANTHER" id="PTHR31618">
    <property type="entry name" value="MECHANOSENSITIVE ION CHANNEL PROTEIN 5"/>
    <property type="match status" value="1"/>
</dbReference>
<comment type="subcellular location">
    <subcellularLocation>
        <location evidence="1">Membrane</location>
        <topology evidence="1">Multi-pass membrane protein</topology>
    </subcellularLocation>
</comment>
<feature type="transmembrane region" description="Helical" evidence="4">
    <location>
        <begin position="207"/>
        <end position="226"/>
    </location>
</feature>
<proteinExistence type="inferred from homology"/>
<sequence>MATPDDAPQAGAEHGAPAEEFCIEVSKPSELEEGSRVAAEQLLMLPTGIGERYQFSGRHARRLSSNVSEEDERWDERQMLAVSHMSTPHTAKIVDIYEDCERMFLENRLAQGRTRRFLRWMYRHRWALGLVVVSLVTSFILYMIGSRDRTRFILSQVSWLWSAIPGLVAITMFVSYIIEITVLNAARLFIRSPAWLYPMMQGTASGYIRVIMFAVLTDGFVFQWWLSSTAVNGVNPTTVHNVFVSVWTIGAFLVVRNVLNHLLEMWAVKKTFGKRINALMFVQDILHDLCCRSESDKVALAQIRSNNRHNKYLMASVRQIREGCIGFPLACQSDRWEFSTDSTVEVSSTKEMALIAQIVFDNIVEDKQHDPGSAPNPPVISFDMWTGYFKDAFLAAQCFRLMFTRQGDALVKQAVTSEQFIAAFKSAFNTWSVLANRLKSFQNLSYLSKTILSGIFYLFLLFVIMSIFGYNASQLVTAMSAMLLALSFALSKTISRLVECISFIFGGKPYQVNDEVVIDGNWYQVHKIGLLETQFLDSMNKCTRYSNQVLADLKLVNLSKSGNCATRVVIEIAQDTPVELVERLKASILKYAIRNPSQWKPRVSISLNDLTKTNGVDVEIRIDSVFTYSEGGAFCTADTDIKNHIRKQLTKLGVGYHEVSGPVLCAVYHKNPADKGTVRHNREK</sequence>
<dbReference type="Gene3D" id="1.10.287.1260">
    <property type="match status" value="1"/>
</dbReference>
<dbReference type="EMBL" id="OVEO01000007">
    <property type="protein sequence ID" value="SPQ97413.1"/>
    <property type="molecule type" value="Genomic_DNA"/>
</dbReference>
<protein>
    <recommendedName>
        <fullName evidence="7">Mechanosensitive ion channel protein</fullName>
    </recommendedName>
</protein>
<dbReference type="InterPro" id="IPR016688">
    <property type="entry name" value="MscS-like_plants/fungi"/>
</dbReference>
<accession>A0A3P3YB68</accession>
<feature type="transmembrane region" description="Helical" evidence="4">
    <location>
        <begin position="126"/>
        <end position="144"/>
    </location>
</feature>
<dbReference type="AlphaFoldDB" id="A0A3P3YB68"/>
<keyword evidence="4" id="KW-1133">Transmembrane helix</keyword>
<evidence type="ECO:0000256" key="3">
    <source>
        <dbReference type="SAM" id="MobiDB-lite"/>
    </source>
</evidence>
<dbReference type="PANTHER" id="PTHR31618:SF1">
    <property type="entry name" value="EF-HAND DOMAIN-CONTAINING PROTEIN"/>
    <property type="match status" value="1"/>
</dbReference>
<dbReference type="GO" id="GO:0005886">
    <property type="term" value="C:plasma membrane"/>
    <property type="evidence" value="ECO:0007669"/>
    <property type="project" value="TreeGrafter"/>
</dbReference>
<keyword evidence="4" id="KW-0812">Transmembrane</keyword>
<evidence type="ECO:0000313" key="5">
    <source>
        <dbReference type="EMBL" id="SPQ97413.1"/>
    </source>
</evidence>
<geneLocation type="mitochondrion" evidence="5"/>
<evidence type="ECO:0000313" key="6">
    <source>
        <dbReference type="Proteomes" id="UP000290189"/>
    </source>
</evidence>